<dbReference type="SUPFAM" id="SSF52540">
    <property type="entry name" value="P-loop containing nucleoside triphosphate hydrolases"/>
    <property type="match status" value="1"/>
</dbReference>
<dbReference type="InterPro" id="IPR001806">
    <property type="entry name" value="Small_GTPase"/>
</dbReference>
<dbReference type="GO" id="GO:0005525">
    <property type="term" value="F:GTP binding"/>
    <property type="evidence" value="ECO:0007669"/>
    <property type="project" value="InterPro"/>
</dbReference>
<dbReference type="InParanoid" id="F1A3N0"/>
<name>F1A3N0_DICPU</name>
<dbReference type="PROSITE" id="PS51419">
    <property type="entry name" value="RAB"/>
    <property type="match status" value="1"/>
</dbReference>
<accession>F1A3N0</accession>
<dbReference type="FunFam" id="3.40.50.300:FF:003290">
    <property type="entry name" value="Uncharacterized protein"/>
    <property type="match status" value="1"/>
</dbReference>
<dbReference type="GO" id="GO:0016020">
    <property type="term" value="C:membrane"/>
    <property type="evidence" value="ECO:0000318"/>
    <property type="project" value="GO_Central"/>
</dbReference>
<dbReference type="InterPro" id="IPR027417">
    <property type="entry name" value="P-loop_NTPase"/>
</dbReference>
<dbReference type="CDD" id="cd00154">
    <property type="entry name" value="Rab"/>
    <property type="match status" value="1"/>
</dbReference>
<evidence type="ECO:0008006" key="4">
    <source>
        <dbReference type="Google" id="ProtNLM"/>
    </source>
</evidence>
<dbReference type="GeneID" id="10506349"/>
<dbReference type="EMBL" id="GL871467">
    <property type="protein sequence ID" value="EGC29202.1"/>
    <property type="molecule type" value="Genomic_DNA"/>
</dbReference>
<dbReference type="GO" id="GO:0006887">
    <property type="term" value="P:exocytosis"/>
    <property type="evidence" value="ECO:0000318"/>
    <property type="project" value="GO_Central"/>
</dbReference>
<dbReference type="SMART" id="SM00173">
    <property type="entry name" value="RAS"/>
    <property type="match status" value="1"/>
</dbReference>
<dbReference type="Proteomes" id="UP000001064">
    <property type="component" value="Unassembled WGS sequence"/>
</dbReference>
<dbReference type="AlphaFoldDB" id="F1A3N0"/>
<sequence length="216" mass="25789">MKLTIYNNIESKDIEINSFKIVVVGEIYSGKYSFVNRICNRCFEETREFQYTDFKIGFFKNERNEFIKTQLWIDYRDQRFRNQRYYLLKDMHSMVFVYDITTKRTFDCIVNYLYPEYQDYILKQQPEHPPQLMVIGNKSDLRGQINSKQSVDTEEAREFANSIGALFFEVSAKDNINIDESAIELIKNLKKNFNNNINQPNNNNDDQSFFSNCIIN</sequence>
<dbReference type="STRING" id="5786.F1A3N0"/>
<evidence type="ECO:0000256" key="1">
    <source>
        <dbReference type="ARBA" id="ARBA00022741"/>
    </source>
</evidence>
<dbReference type="eggNOG" id="KOG0084">
    <property type="taxonomic scope" value="Eukaryota"/>
</dbReference>
<gene>
    <name evidence="2" type="ORF">DICPUDRAFT_84758</name>
</gene>
<dbReference type="GO" id="GO:0003924">
    <property type="term" value="F:GTPase activity"/>
    <property type="evidence" value="ECO:0000318"/>
    <property type="project" value="GO_Central"/>
</dbReference>
<evidence type="ECO:0000313" key="3">
    <source>
        <dbReference type="Proteomes" id="UP000001064"/>
    </source>
</evidence>
<dbReference type="PANTHER" id="PTHR47978">
    <property type="match status" value="1"/>
</dbReference>
<proteinExistence type="predicted"/>
<reference evidence="3" key="1">
    <citation type="journal article" date="2011" name="Genome Biol.">
        <title>Comparative genomics of the social amoebae Dictyostelium discoideum and Dictyostelium purpureum.</title>
        <authorList>
            <consortium name="US DOE Joint Genome Institute (JGI-PGF)"/>
            <person name="Sucgang R."/>
            <person name="Kuo A."/>
            <person name="Tian X."/>
            <person name="Salerno W."/>
            <person name="Parikh A."/>
            <person name="Feasley C.L."/>
            <person name="Dalin E."/>
            <person name="Tu H."/>
            <person name="Huang E."/>
            <person name="Barry K."/>
            <person name="Lindquist E."/>
            <person name="Shapiro H."/>
            <person name="Bruce D."/>
            <person name="Schmutz J."/>
            <person name="Salamov A."/>
            <person name="Fey P."/>
            <person name="Gaudet P."/>
            <person name="Anjard C."/>
            <person name="Babu M.M."/>
            <person name="Basu S."/>
            <person name="Bushmanova Y."/>
            <person name="van der Wel H."/>
            <person name="Katoh-Kurasawa M."/>
            <person name="Dinh C."/>
            <person name="Coutinho P.M."/>
            <person name="Saito T."/>
            <person name="Elias M."/>
            <person name="Schaap P."/>
            <person name="Kay R.R."/>
            <person name="Henrissat B."/>
            <person name="Eichinger L."/>
            <person name="Rivero F."/>
            <person name="Putnam N.H."/>
            <person name="West C.M."/>
            <person name="Loomis W.F."/>
            <person name="Chisholm R.L."/>
            <person name="Shaulsky G."/>
            <person name="Strassmann J.E."/>
            <person name="Queller D.C."/>
            <person name="Kuspa A."/>
            <person name="Grigoriev I.V."/>
        </authorList>
    </citation>
    <scope>NUCLEOTIDE SEQUENCE [LARGE SCALE GENOMIC DNA]</scope>
    <source>
        <strain evidence="3">QSDP1</strain>
    </source>
</reference>
<keyword evidence="1" id="KW-0547">Nucleotide-binding</keyword>
<keyword evidence="3" id="KW-1185">Reference proteome</keyword>
<dbReference type="VEuPathDB" id="AmoebaDB:DICPUDRAFT_84758"/>
<dbReference type="PROSITE" id="PS51421">
    <property type="entry name" value="RAS"/>
    <property type="match status" value="1"/>
</dbReference>
<dbReference type="SMART" id="SM00175">
    <property type="entry name" value="RAB"/>
    <property type="match status" value="1"/>
</dbReference>
<organism evidence="2 3">
    <name type="scientific">Dictyostelium purpureum</name>
    <name type="common">Slime mold</name>
    <dbReference type="NCBI Taxonomy" id="5786"/>
    <lineage>
        <taxon>Eukaryota</taxon>
        <taxon>Amoebozoa</taxon>
        <taxon>Evosea</taxon>
        <taxon>Eumycetozoa</taxon>
        <taxon>Dictyostelia</taxon>
        <taxon>Dictyosteliales</taxon>
        <taxon>Dictyosteliaceae</taxon>
        <taxon>Dictyostelium</taxon>
    </lineage>
</organism>
<dbReference type="OrthoDB" id="10006973at2759"/>
<dbReference type="Gene3D" id="3.40.50.300">
    <property type="entry name" value="P-loop containing nucleotide triphosphate hydrolases"/>
    <property type="match status" value="1"/>
</dbReference>
<dbReference type="Pfam" id="PF00071">
    <property type="entry name" value="Ras"/>
    <property type="match status" value="1"/>
</dbReference>
<dbReference type="RefSeq" id="XP_003294273.1">
    <property type="nucleotide sequence ID" value="XM_003294225.1"/>
</dbReference>
<protein>
    <recommendedName>
        <fullName evidence="4">Rab GTPase</fullName>
    </recommendedName>
</protein>
<dbReference type="PRINTS" id="PR00449">
    <property type="entry name" value="RASTRNSFRMNG"/>
</dbReference>
<dbReference type="KEGG" id="dpp:DICPUDRAFT_84758"/>
<evidence type="ECO:0000313" key="2">
    <source>
        <dbReference type="EMBL" id="EGC29202.1"/>
    </source>
</evidence>